<dbReference type="InterPro" id="IPR050117">
    <property type="entry name" value="MAPK"/>
</dbReference>
<evidence type="ECO:0000313" key="4">
    <source>
        <dbReference type="EnsemblPlants" id="Bo8g077170.1"/>
    </source>
</evidence>
<evidence type="ECO:0000256" key="2">
    <source>
        <dbReference type="ARBA" id="ARBA00022840"/>
    </source>
</evidence>
<reference evidence="4 5" key="1">
    <citation type="journal article" date="2014" name="Genome Biol.">
        <title>Transcriptome and methylome profiling reveals relics of genome dominance in the mesopolyploid Brassica oleracea.</title>
        <authorList>
            <person name="Parkin I.A."/>
            <person name="Koh C."/>
            <person name="Tang H."/>
            <person name="Robinson S.J."/>
            <person name="Kagale S."/>
            <person name="Clarke W.E."/>
            <person name="Town C.D."/>
            <person name="Nixon J."/>
            <person name="Krishnakumar V."/>
            <person name="Bidwell S.L."/>
            <person name="Denoeud F."/>
            <person name="Belcram H."/>
            <person name="Links M.G."/>
            <person name="Just J."/>
            <person name="Clarke C."/>
            <person name="Bender T."/>
            <person name="Huebert T."/>
            <person name="Mason A.S."/>
            <person name="Pires J.C."/>
            <person name="Barker G."/>
            <person name="Moore J."/>
            <person name="Walley P.G."/>
            <person name="Manoli S."/>
            <person name="Batley J."/>
            <person name="Edwards D."/>
            <person name="Nelson M.N."/>
            <person name="Wang X."/>
            <person name="Paterson A.H."/>
            <person name="King G."/>
            <person name="Bancroft I."/>
            <person name="Chalhoub B."/>
            <person name="Sharpe A.G."/>
        </authorList>
    </citation>
    <scope>NUCLEOTIDE SEQUENCE</scope>
    <source>
        <strain evidence="4 5">cv. TO1000</strain>
    </source>
</reference>
<evidence type="ECO:0000259" key="3">
    <source>
        <dbReference type="PROSITE" id="PS50011"/>
    </source>
</evidence>
<dbReference type="HOGENOM" id="CLU_178792_0_0_1"/>
<dbReference type="Gene3D" id="3.30.200.20">
    <property type="entry name" value="Phosphorylase Kinase, domain 1"/>
    <property type="match status" value="1"/>
</dbReference>
<dbReference type="InterPro" id="IPR000719">
    <property type="entry name" value="Prot_kinase_dom"/>
</dbReference>
<dbReference type="InterPro" id="IPR011009">
    <property type="entry name" value="Kinase-like_dom_sf"/>
</dbReference>
<dbReference type="PANTHER" id="PTHR24055">
    <property type="entry name" value="MITOGEN-ACTIVATED PROTEIN KINASE"/>
    <property type="match status" value="1"/>
</dbReference>
<organism evidence="4 5">
    <name type="scientific">Brassica oleracea var. oleracea</name>
    <dbReference type="NCBI Taxonomy" id="109376"/>
    <lineage>
        <taxon>Eukaryota</taxon>
        <taxon>Viridiplantae</taxon>
        <taxon>Streptophyta</taxon>
        <taxon>Embryophyta</taxon>
        <taxon>Tracheophyta</taxon>
        <taxon>Spermatophyta</taxon>
        <taxon>Magnoliopsida</taxon>
        <taxon>eudicotyledons</taxon>
        <taxon>Gunneridae</taxon>
        <taxon>Pentapetalae</taxon>
        <taxon>rosids</taxon>
        <taxon>malvids</taxon>
        <taxon>Brassicales</taxon>
        <taxon>Brassicaceae</taxon>
        <taxon>Brassiceae</taxon>
        <taxon>Brassica</taxon>
    </lineage>
</organism>
<dbReference type="OMA" id="INNMFEH"/>
<protein>
    <recommendedName>
        <fullName evidence="3">Protein kinase domain-containing protein</fullName>
    </recommendedName>
</protein>
<dbReference type="PROSITE" id="PS50011">
    <property type="entry name" value="PROTEIN_KINASE_DOM"/>
    <property type="match status" value="1"/>
</dbReference>
<sequence>MQQNQVKKDTKEMDLFTVYGDANRYRILEVIGKENYGVVYAAVDTHTGEKVAIKKINNVFEHISDPRRMLCEVKSLRLMSGLWLLDSRKWTHTLNDQVHNAKD</sequence>
<dbReference type="AlphaFoldDB" id="A0A0D3DRF8"/>
<keyword evidence="5" id="KW-1185">Reference proteome</keyword>
<keyword evidence="1" id="KW-0547">Nucleotide-binding</keyword>
<keyword evidence="2" id="KW-0067">ATP-binding</keyword>
<dbReference type="Gramene" id="Bo8g077170.1">
    <property type="protein sequence ID" value="Bo8g077170.1"/>
    <property type="gene ID" value="Bo8g077170"/>
</dbReference>
<name>A0A0D3DRF8_BRAOL</name>
<dbReference type="GO" id="GO:0004672">
    <property type="term" value="F:protein kinase activity"/>
    <property type="evidence" value="ECO:0007669"/>
    <property type="project" value="InterPro"/>
</dbReference>
<dbReference type="EnsemblPlants" id="Bo8g077170.1">
    <property type="protein sequence ID" value="Bo8g077170.1"/>
    <property type="gene ID" value="Bo8g077170"/>
</dbReference>
<dbReference type="SUPFAM" id="SSF56112">
    <property type="entry name" value="Protein kinase-like (PK-like)"/>
    <property type="match status" value="1"/>
</dbReference>
<accession>A0A0D3DRF8</accession>
<dbReference type="STRING" id="109376.A0A0D3DRF8"/>
<proteinExistence type="predicted"/>
<dbReference type="Proteomes" id="UP000032141">
    <property type="component" value="Chromosome C8"/>
</dbReference>
<dbReference type="eggNOG" id="KOG0660">
    <property type="taxonomic scope" value="Eukaryota"/>
</dbReference>
<feature type="domain" description="Protein kinase" evidence="3">
    <location>
        <begin position="25"/>
        <end position="103"/>
    </location>
</feature>
<evidence type="ECO:0000256" key="1">
    <source>
        <dbReference type="ARBA" id="ARBA00022741"/>
    </source>
</evidence>
<evidence type="ECO:0000313" key="5">
    <source>
        <dbReference type="Proteomes" id="UP000032141"/>
    </source>
</evidence>
<reference evidence="4" key="2">
    <citation type="submission" date="2015-03" db="UniProtKB">
        <authorList>
            <consortium name="EnsemblPlants"/>
        </authorList>
    </citation>
    <scope>IDENTIFICATION</scope>
</reference>
<dbReference type="GO" id="GO:0005524">
    <property type="term" value="F:ATP binding"/>
    <property type="evidence" value="ECO:0007669"/>
    <property type="project" value="UniProtKB-KW"/>
</dbReference>